<dbReference type="InterPro" id="IPR053905">
    <property type="entry name" value="EF-G-like_DII"/>
</dbReference>
<dbReference type="InterPro" id="IPR015760">
    <property type="entry name" value="TIF_IF2"/>
</dbReference>
<dbReference type="InterPro" id="IPR023115">
    <property type="entry name" value="TIF_IF2_dom3"/>
</dbReference>
<gene>
    <name evidence="8 12" type="primary">infB</name>
    <name evidence="12" type="ORF">ACFOGI_08710</name>
</gene>
<dbReference type="CDD" id="cd03702">
    <property type="entry name" value="IF2_mtIF2_II"/>
    <property type="match status" value="1"/>
</dbReference>
<dbReference type="Gene3D" id="2.40.30.10">
    <property type="entry name" value="Translation factors"/>
    <property type="match status" value="2"/>
</dbReference>
<comment type="similarity">
    <text evidence="1 8 9">Belongs to the TRAFAC class translation factor GTPase superfamily. Classic translation factor GTPase family. IF-2 subfamily.</text>
</comment>
<dbReference type="InterPro" id="IPR044145">
    <property type="entry name" value="IF2_II"/>
</dbReference>
<evidence type="ECO:0000256" key="4">
    <source>
        <dbReference type="ARBA" id="ARBA00022741"/>
    </source>
</evidence>
<dbReference type="SUPFAM" id="SSF50447">
    <property type="entry name" value="Translation proteins"/>
    <property type="match status" value="2"/>
</dbReference>
<keyword evidence="6 8" id="KW-0342">GTP-binding</keyword>
<feature type="binding site" evidence="8">
    <location>
        <begin position="324"/>
        <end position="327"/>
    </location>
    <ligand>
        <name>GTP</name>
        <dbReference type="ChEBI" id="CHEBI:37565"/>
    </ligand>
</feature>
<name>A0ABV7CVG8_9BACI</name>
<dbReference type="GO" id="GO:0003743">
    <property type="term" value="F:translation initiation factor activity"/>
    <property type="evidence" value="ECO:0007669"/>
    <property type="project" value="UniProtKB-KW"/>
</dbReference>
<dbReference type="PROSITE" id="PS51722">
    <property type="entry name" value="G_TR_2"/>
    <property type="match status" value="1"/>
</dbReference>
<evidence type="ECO:0000256" key="7">
    <source>
        <dbReference type="ARBA" id="ARBA00025162"/>
    </source>
</evidence>
<evidence type="ECO:0000259" key="11">
    <source>
        <dbReference type="PROSITE" id="PS51722"/>
    </source>
</evidence>
<evidence type="ECO:0000256" key="5">
    <source>
        <dbReference type="ARBA" id="ARBA00022917"/>
    </source>
</evidence>
<dbReference type="PANTHER" id="PTHR43381:SF5">
    <property type="entry name" value="TR-TYPE G DOMAIN-CONTAINING PROTEIN"/>
    <property type="match status" value="1"/>
</dbReference>
<keyword evidence="5 8" id="KW-0648">Protein biosynthesis</keyword>
<evidence type="ECO:0000256" key="9">
    <source>
        <dbReference type="RuleBase" id="RU000644"/>
    </source>
</evidence>
<reference evidence="13" key="1">
    <citation type="journal article" date="2019" name="Int. J. Syst. Evol. Microbiol.">
        <title>The Global Catalogue of Microorganisms (GCM) 10K type strain sequencing project: providing services to taxonomists for standard genome sequencing and annotation.</title>
        <authorList>
            <consortium name="The Broad Institute Genomics Platform"/>
            <consortium name="The Broad Institute Genome Sequencing Center for Infectious Disease"/>
            <person name="Wu L."/>
            <person name="Ma J."/>
        </authorList>
    </citation>
    <scope>NUCLEOTIDE SEQUENCE [LARGE SCALE GENOMIC DNA]</scope>
    <source>
        <strain evidence="13">KCTC 13128</strain>
    </source>
</reference>
<evidence type="ECO:0000256" key="3">
    <source>
        <dbReference type="ARBA" id="ARBA00022540"/>
    </source>
</evidence>
<dbReference type="InterPro" id="IPR005225">
    <property type="entry name" value="Small_GTP-bd"/>
</dbReference>
<dbReference type="Gene3D" id="1.10.10.2480">
    <property type="match status" value="1"/>
</dbReference>
<dbReference type="NCBIfam" id="TIGR00231">
    <property type="entry name" value="small_GTP"/>
    <property type="match status" value="1"/>
</dbReference>
<dbReference type="InterPro" id="IPR009000">
    <property type="entry name" value="Transl_B-barrel_sf"/>
</dbReference>
<evidence type="ECO:0000256" key="1">
    <source>
        <dbReference type="ARBA" id="ARBA00007733"/>
    </source>
</evidence>
<comment type="caution">
    <text evidence="12">The sequence shown here is derived from an EMBL/GenBank/DDBJ whole genome shotgun (WGS) entry which is preliminary data.</text>
</comment>
<keyword evidence="4 8" id="KW-0547">Nucleotide-binding</keyword>
<dbReference type="PROSITE" id="PS01176">
    <property type="entry name" value="IF2"/>
    <property type="match status" value="1"/>
</dbReference>
<dbReference type="InterPro" id="IPR027417">
    <property type="entry name" value="P-loop_NTPase"/>
</dbReference>
<keyword evidence="8" id="KW-0963">Cytoplasm</keyword>
<comment type="function">
    <text evidence="7 8 9">One of the essential components for the initiation of protein synthesis. Protects formylmethionyl-tRNA from spontaneous hydrolysis and promotes its binding to the 30S ribosomal subunits. Also involved in the hydrolysis of GTP during the formation of the 70S ribosomal complex.</text>
</comment>
<evidence type="ECO:0000256" key="10">
    <source>
        <dbReference type="SAM" id="MobiDB-lite"/>
    </source>
</evidence>
<dbReference type="SUPFAM" id="SSF52156">
    <property type="entry name" value="Initiation factor IF2/eIF5b, domain 3"/>
    <property type="match status" value="1"/>
</dbReference>
<dbReference type="Pfam" id="PF04760">
    <property type="entry name" value="IF2_N"/>
    <property type="match status" value="2"/>
</dbReference>
<dbReference type="CDD" id="cd01887">
    <property type="entry name" value="IF2_eIF5B"/>
    <property type="match status" value="1"/>
</dbReference>
<feature type="region of interest" description="Disordered" evidence="10">
    <location>
        <begin position="28"/>
        <end position="136"/>
    </location>
</feature>
<dbReference type="CDD" id="cd03692">
    <property type="entry name" value="mtIF2_IVc"/>
    <property type="match status" value="1"/>
</dbReference>
<dbReference type="InterPro" id="IPR006847">
    <property type="entry name" value="IF2_N"/>
</dbReference>
<sequence>MSKMRVYEYAKKKNIASKDVINYLKESKIEVSNHMSTISDDTVAKLDKKFSPEPAGNGEKNQQQGKNGKDSRPNNQQNKKGGKPDNKGKSGNHSGKQNKKGKGQQKNNQRNNKGRKDQSTTSAQKPASKPTPEKITYSGTLTVSELAEKLNKESAEIIKKLMFLGVMATKNQDLEDDAVELICEEFNVEVEKEIILEDTDLDKYREEDDADNLVERPAVVTIMGHVDHGKTTLLDSIRHTKVTAGEAGGITQHIGAYQIENDGKRITFLDTPGHAAFTSMRSRGAQVTDIAVLVVAADDGVMPQTVEAINHAKAAEVPIIVAVNKMDKEGANPDRVMQELTEYELIPEDWGGSTIFVNMSAIKGEGIDDLLEMLLLVSEVEELKANPDTQAFGTVIEAQLDKGRGSVATLLVQNGTLKVGDSIVVGNTFGRVRAMVNDLGQRVKEAAPSTPVEITGLNDVPQAGDQFLVFEDEKKARQIGEARQQKQIMENRGEQTKVSLDDLFEQIKQGDMKEINIIIKADVQGSAEALAGSLQKIDVEGVNIKIIHSGVGAITESDIILASASNAIVIGFNVRPDANAKKAAESEKVDVRLHRVIYTAIEEIESAMKGMLDPEFEEKVIGQAEVRETFKVSRIGTIAGSYVTEGKITRDSGVRLIRNGVVQYEGEIDTLKRFKDDVKEVATNYECGITIKNFNDIKEGDIIEAFIMQEIAR</sequence>
<dbReference type="Gene3D" id="3.40.50.10050">
    <property type="entry name" value="Translation initiation factor IF- 2, domain 3"/>
    <property type="match status" value="1"/>
</dbReference>
<feature type="binding site" evidence="8">
    <location>
        <begin position="224"/>
        <end position="231"/>
    </location>
    <ligand>
        <name>GTP</name>
        <dbReference type="ChEBI" id="CHEBI:37565"/>
    </ligand>
</feature>
<feature type="region of interest" description="G-domain" evidence="8">
    <location>
        <begin position="218"/>
        <end position="366"/>
    </location>
</feature>
<dbReference type="SUPFAM" id="SSF52540">
    <property type="entry name" value="P-loop containing nucleoside triphosphate hydrolases"/>
    <property type="match status" value="1"/>
</dbReference>
<keyword evidence="3 8" id="KW-0396">Initiation factor</keyword>
<dbReference type="Pfam" id="PF22042">
    <property type="entry name" value="EF-G_D2"/>
    <property type="match status" value="1"/>
</dbReference>
<keyword evidence="13" id="KW-1185">Reference proteome</keyword>
<dbReference type="InterPro" id="IPR000795">
    <property type="entry name" value="T_Tr_GTP-bd_dom"/>
</dbReference>
<dbReference type="EMBL" id="JBHRSA010000034">
    <property type="protein sequence ID" value="MFC3040336.1"/>
    <property type="molecule type" value="Genomic_DNA"/>
</dbReference>
<evidence type="ECO:0000256" key="2">
    <source>
        <dbReference type="ARBA" id="ARBA00020675"/>
    </source>
</evidence>
<evidence type="ECO:0000256" key="6">
    <source>
        <dbReference type="ARBA" id="ARBA00023134"/>
    </source>
</evidence>
<proteinExistence type="inferred from homology"/>
<dbReference type="InterPro" id="IPR036925">
    <property type="entry name" value="TIF_IF2_dom3_sf"/>
</dbReference>
<accession>A0ABV7CVG8</accession>
<organism evidence="12 13">
    <name type="scientific">Virgibacillus xinjiangensis</name>
    <dbReference type="NCBI Taxonomy" id="393090"/>
    <lineage>
        <taxon>Bacteria</taxon>
        <taxon>Bacillati</taxon>
        <taxon>Bacillota</taxon>
        <taxon>Bacilli</taxon>
        <taxon>Bacillales</taxon>
        <taxon>Bacillaceae</taxon>
        <taxon>Virgibacillus</taxon>
    </lineage>
</organism>
<feature type="binding site" evidence="8">
    <location>
        <begin position="270"/>
        <end position="274"/>
    </location>
    <ligand>
        <name>GTP</name>
        <dbReference type="ChEBI" id="CHEBI:37565"/>
    </ligand>
</feature>
<dbReference type="Gene3D" id="3.40.50.300">
    <property type="entry name" value="P-loop containing nucleotide triphosphate hydrolases"/>
    <property type="match status" value="1"/>
</dbReference>
<dbReference type="InterPro" id="IPR000178">
    <property type="entry name" value="TF_IF2_bacterial-like"/>
</dbReference>
<dbReference type="HAMAP" id="MF_00100_B">
    <property type="entry name" value="IF_2_B"/>
    <property type="match status" value="1"/>
</dbReference>
<feature type="domain" description="Tr-type G" evidence="11">
    <location>
        <begin position="215"/>
        <end position="384"/>
    </location>
</feature>
<dbReference type="Pfam" id="PF00009">
    <property type="entry name" value="GTP_EFTU"/>
    <property type="match status" value="1"/>
</dbReference>
<dbReference type="Proteomes" id="UP001595279">
    <property type="component" value="Unassembled WGS sequence"/>
</dbReference>
<dbReference type="PANTHER" id="PTHR43381">
    <property type="entry name" value="TRANSLATION INITIATION FACTOR IF-2-RELATED"/>
    <property type="match status" value="1"/>
</dbReference>
<evidence type="ECO:0000313" key="13">
    <source>
        <dbReference type="Proteomes" id="UP001595279"/>
    </source>
</evidence>
<feature type="compositionally biased region" description="Basic and acidic residues" evidence="10">
    <location>
        <begin position="42"/>
        <end position="51"/>
    </location>
</feature>
<dbReference type="Pfam" id="PF11987">
    <property type="entry name" value="IF-2"/>
    <property type="match status" value="1"/>
</dbReference>
<dbReference type="RefSeq" id="WP_390271469.1">
    <property type="nucleotide sequence ID" value="NZ_JBHRSA010000034.1"/>
</dbReference>
<comment type="subcellular location">
    <subcellularLocation>
        <location evidence="8">Cytoplasm</location>
    </subcellularLocation>
</comment>
<dbReference type="NCBIfam" id="TIGR00487">
    <property type="entry name" value="IF-2"/>
    <property type="match status" value="1"/>
</dbReference>
<protein>
    <recommendedName>
        <fullName evidence="2 8">Translation initiation factor IF-2</fullName>
    </recommendedName>
</protein>
<evidence type="ECO:0000313" key="12">
    <source>
        <dbReference type="EMBL" id="MFC3040336.1"/>
    </source>
</evidence>
<evidence type="ECO:0000256" key="8">
    <source>
        <dbReference type="HAMAP-Rule" id="MF_00100"/>
    </source>
</evidence>